<dbReference type="EMBL" id="FJOG01000002">
    <property type="protein sequence ID" value="CZR51584.1"/>
    <property type="molecule type" value="Genomic_DNA"/>
</dbReference>
<dbReference type="OrthoDB" id="5226580at2759"/>
<evidence type="ECO:0000313" key="8">
    <source>
        <dbReference type="EMBL" id="CZR51584.1"/>
    </source>
</evidence>
<dbReference type="InterPro" id="IPR051089">
    <property type="entry name" value="prtT"/>
</dbReference>
<feature type="region of interest" description="Disordered" evidence="6">
    <location>
        <begin position="51"/>
        <end position="72"/>
    </location>
</feature>
<dbReference type="GO" id="GO:0000976">
    <property type="term" value="F:transcription cis-regulatory region binding"/>
    <property type="evidence" value="ECO:0007669"/>
    <property type="project" value="TreeGrafter"/>
</dbReference>
<evidence type="ECO:0000256" key="3">
    <source>
        <dbReference type="ARBA" id="ARBA00023125"/>
    </source>
</evidence>
<feature type="domain" description="Zn(2)-C6 fungal-type" evidence="7">
    <location>
        <begin position="17"/>
        <end position="52"/>
    </location>
</feature>
<keyword evidence="2" id="KW-0805">Transcription regulation</keyword>
<evidence type="ECO:0000256" key="2">
    <source>
        <dbReference type="ARBA" id="ARBA00023015"/>
    </source>
</evidence>
<dbReference type="SUPFAM" id="SSF57701">
    <property type="entry name" value="Zn2/Cys6 DNA-binding domain"/>
    <property type="match status" value="1"/>
</dbReference>
<feature type="compositionally biased region" description="Low complexity" evidence="6">
    <location>
        <begin position="100"/>
        <end position="109"/>
    </location>
</feature>
<evidence type="ECO:0000256" key="4">
    <source>
        <dbReference type="ARBA" id="ARBA00023163"/>
    </source>
</evidence>
<feature type="region of interest" description="Disordered" evidence="6">
    <location>
        <begin position="91"/>
        <end position="121"/>
    </location>
</feature>
<accession>A0A1L7WFN3</accession>
<dbReference type="CDD" id="cd00067">
    <property type="entry name" value="GAL4"/>
    <property type="match status" value="1"/>
</dbReference>
<dbReference type="Gene3D" id="4.10.240.10">
    <property type="entry name" value="Zn(2)-C6 fungal-type DNA-binding domain"/>
    <property type="match status" value="1"/>
</dbReference>
<keyword evidence="9" id="KW-1185">Reference proteome</keyword>
<dbReference type="AlphaFoldDB" id="A0A1L7WFN3"/>
<keyword evidence="3" id="KW-0238">DNA-binding</keyword>
<protein>
    <recommendedName>
        <fullName evidence="7">Zn(2)-C6 fungal-type domain-containing protein</fullName>
    </recommendedName>
</protein>
<dbReference type="InterPro" id="IPR001138">
    <property type="entry name" value="Zn2Cys6_DnaBD"/>
</dbReference>
<evidence type="ECO:0000256" key="1">
    <source>
        <dbReference type="ARBA" id="ARBA00004123"/>
    </source>
</evidence>
<evidence type="ECO:0000256" key="5">
    <source>
        <dbReference type="ARBA" id="ARBA00023242"/>
    </source>
</evidence>
<dbReference type="CDD" id="cd12148">
    <property type="entry name" value="fungal_TF_MHR"/>
    <property type="match status" value="1"/>
</dbReference>
<gene>
    <name evidence="8" type="ORF">PAC_01461</name>
</gene>
<keyword evidence="4" id="KW-0804">Transcription</keyword>
<dbReference type="InterPro" id="IPR036864">
    <property type="entry name" value="Zn2-C6_fun-type_DNA-bd_sf"/>
</dbReference>
<dbReference type="GO" id="GO:0000981">
    <property type="term" value="F:DNA-binding transcription factor activity, RNA polymerase II-specific"/>
    <property type="evidence" value="ECO:0007669"/>
    <property type="project" value="InterPro"/>
</dbReference>
<comment type="subcellular location">
    <subcellularLocation>
        <location evidence="1">Nucleus</location>
    </subcellularLocation>
</comment>
<sequence>MSDTAESLHGGGTSTRACQNCSRAKAKCVPQQPGGVDNRCGRCSRLNKECTTVPRAARKKRSPNTNTSTAKLEQKIESLVSLLATAQGVNLNIDQPTPPESHSQSEPSPVTQAQAPSEVLKHAKSSAQLWGAFPGQDAIVAFGRGEAPPRPGEFPGTAVLPVDNSAAPPKQHFSSNLWNVSDQDGDQLLDKFRDHFIPHFPFVVIPSKTSSELRTQHPYVLKAIWTIAFQQSRAHQIEMCKDLMVDISTSMLVRGERDLDMLQGVILLNAWSYFVSPVPPAMKSTGLYQLALALLFDLKLMRPIREYDGPGDMLAECQTRNIPDSLANDTARRNSDECRALLCCYYLGSVYSLCVKRTEGLSHSPYIDFCCQTLEERAEHESDTLLVAAVRLEHLIHPIDNLLTKRSFADDRAPVAMHIKAVHDNMENFWRSLPPSIQQNQMMTLSYHSNYVFLYEPSLYKALFPAASFTYNSSQRLDLLHSCLLACKKLIDEYLERPMPGYYGTSVADLAPLGRGISSLLKLCVVEEPGWDLGMVRQTANLNYYFEQLLAKFAQVGADIDQIQRQPCRHSFFTGCARAMGVVKAWYETKVGPDSTPNYQAASVAYDGMMIGEEVNFLDDSYWLEFMGDWPMQQ</sequence>
<evidence type="ECO:0000313" key="9">
    <source>
        <dbReference type="Proteomes" id="UP000184330"/>
    </source>
</evidence>
<organism evidence="8 9">
    <name type="scientific">Phialocephala subalpina</name>
    <dbReference type="NCBI Taxonomy" id="576137"/>
    <lineage>
        <taxon>Eukaryota</taxon>
        <taxon>Fungi</taxon>
        <taxon>Dikarya</taxon>
        <taxon>Ascomycota</taxon>
        <taxon>Pezizomycotina</taxon>
        <taxon>Leotiomycetes</taxon>
        <taxon>Helotiales</taxon>
        <taxon>Mollisiaceae</taxon>
        <taxon>Phialocephala</taxon>
        <taxon>Phialocephala fortinii species complex</taxon>
    </lineage>
</organism>
<dbReference type="PROSITE" id="PS00463">
    <property type="entry name" value="ZN2_CY6_FUNGAL_1"/>
    <property type="match status" value="1"/>
</dbReference>
<proteinExistence type="predicted"/>
<evidence type="ECO:0000256" key="6">
    <source>
        <dbReference type="SAM" id="MobiDB-lite"/>
    </source>
</evidence>
<evidence type="ECO:0000259" key="7">
    <source>
        <dbReference type="PROSITE" id="PS50048"/>
    </source>
</evidence>
<keyword evidence="5" id="KW-0539">Nucleus</keyword>
<dbReference type="PANTHER" id="PTHR31845:SF10">
    <property type="entry name" value="ZN(II)2CYS6 TRANSCRIPTION FACTOR (EUROFUNG)"/>
    <property type="match status" value="1"/>
</dbReference>
<name>A0A1L7WFN3_9HELO</name>
<dbReference type="Proteomes" id="UP000184330">
    <property type="component" value="Unassembled WGS sequence"/>
</dbReference>
<dbReference type="GO" id="GO:0005634">
    <property type="term" value="C:nucleus"/>
    <property type="evidence" value="ECO:0007669"/>
    <property type="project" value="UniProtKB-SubCell"/>
</dbReference>
<dbReference type="SMART" id="SM00066">
    <property type="entry name" value="GAL4"/>
    <property type="match status" value="1"/>
</dbReference>
<dbReference type="PROSITE" id="PS50048">
    <property type="entry name" value="ZN2_CY6_FUNGAL_2"/>
    <property type="match status" value="1"/>
</dbReference>
<dbReference type="PANTHER" id="PTHR31845">
    <property type="entry name" value="FINGER DOMAIN PROTEIN, PUTATIVE-RELATED"/>
    <property type="match status" value="1"/>
</dbReference>
<reference evidence="8 9" key="1">
    <citation type="submission" date="2016-03" db="EMBL/GenBank/DDBJ databases">
        <authorList>
            <person name="Ploux O."/>
        </authorList>
    </citation>
    <scope>NUCLEOTIDE SEQUENCE [LARGE SCALE GENOMIC DNA]</scope>
    <source>
        <strain evidence="8 9">UAMH 11012</strain>
    </source>
</reference>
<dbReference type="GO" id="GO:0008270">
    <property type="term" value="F:zinc ion binding"/>
    <property type="evidence" value="ECO:0007669"/>
    <property type="project" value="InterPro"/>
</dbReference>